<organism evidence="2 3">
    <name type="scientific">Trichonephila inaurata madagascariensis</name>
    <dbReference type="NCBI Taxonomy" id="2747483"/>
    <lineage>
        <taxon>Eukaryota</taxon>
        <taxon>Metazoa</taxon>
        <taxon>Ecdysozoa</taxon>
        <taxon>Arthropoda</taxon>
        <taxon>Chelicerata</taxon>
        <taxon>Arachnida</taxon>
        <taxon>Araneae</taxon>
        <taxon>Araneomorphae</taxon>
        <taxon>Entelegynae</taxon>
        <taxon>Araneoidea</taxon>
        <taxon>Nephilidae</taxon>
        <taxon>Trichonephila</taxon>
        <taxon>Trichonephila inaurata</taxon>
    </lineage>
</organism>
<protein>
    <submittedName>
        <fullName evidence="2">Uncharacterized protein</fullName>
    </submittedName>
</protein>
<dbReference type="Proteomes" id="UP000886998">
    <property type="component" value="Unassembled WGS sequence"/>
</dbReference>
<evidence type="ECO:0000256" key="1">
    <source>
        <dbReference type="SAM" id="MobiDB-lite"/>
    </source>
</evidence>
<dbReference type="AlphaFoldDB" id="A0A8X6XC37"/>
<feature type="compositionally biased region" description="Basic and acidic residues" evidence="1">
    <location>
        <begin position="77"/>
        <end position="89"/>
    </location>
</feature>
<evidence type="ECO:0000313" key="2">
    <source>
        <dbReference type="EMBL" id="GFY50469.1"/>
    </source>
</evidence>
<keyword evidence="3" id="KW-1185">Reference proteome</keyword>
<dbReference type="EMBL" id="BMAV01007506">
    <property type="protein sequence ID" value="GFY50469.1"/>
    <property type="molecule type" value="Genomic_DNA"/>
</dbReference>
<reference evidence="2" key="1">
    <citation type="submission" date="2020-08" db="EMBL/GenBank/DDBJ databases">
        <title>Multicomponent nature underlies the extraordinary mechanical properties of spider dragline silk.</title>
        <authorList>
            <person name="Kono N."/>
            <person name="Nakamura H."/>
            <person name="Mori M."/>
            <person name="Yoshida Y."/>
            <person name="Ohtoshi R."/>
            <person name="Malay A.D."/>
            <person name="Moran D.A.P."/>
            <person name="Tomita M."/>
            <person name="Numata K."/>
            <person name="Arakawa K."/>
        </authorList>
    </citation>
    <scope>NUCLEOTIDE SEQUENCE</scope>
</reference>
<name>A0A8X6XC37_9ARAC</name>
<accession>A0A8X6XC37</accession>
<dbReference type="OrthoDB" id="6592355at2759"/>
<proteinExistence type="predicted"/>
<feature type="compositionally biased region" description="Basic and acidic residues" evidence="1">
    <location>
        <begin position="96"/>
        <end position="108"/>
    </location>
</feature>
<feature type="region of interest" description="Disordered" evidence="1">
    <location>
        <begin position="54"/>
        <end position="112"/>
    </location>
</feature>
<gene>
    <name evidence="2" type="ORF">TNIN_340351</name>
</gene>
<feature type="region of interest" description="Disordered" evidence="1">
    <location>
        <begin position="137"/>
        <end position="157"/>
    </location>
</feature>
<comment type="caution">
    <text evidence="2">The sequence shown here is derived from an EMBL/GenBank/DDBJ whole genome shotgun (WGS) entry which is preliminary data.</text>
</comment>
<evidence type="ECO:0000313" key="3">
    <source>
        <dbReference type="Proteomes" id="UP000886998"/>
    </source>
</evidence>
<sequence length="255" mass="28581">MMKFLKKPSTSVTASESSGETLVYELASESNESFIQSSDTVLPATSGESAMIQMSEPTKELESETMCDSENQVQGVHLRESFIDLDPGKKQKNSSPRKEATSSKKQEINDSNQFSLLEVEDIPEDFDQATLIPLDAGLADHPSRTSTPQPRHRPPPLITIDNVKQSAQLLKRLQTLTKQKLQGRVVGRGLRVYPEKPAAYHQIRNLIDNEKLEAFTHELNENKEIKMVIRGMPTDMPIQEIMEDLASLFIKPSEC</sequence>